<gene>
    <name evidence="4" type="ORF">ACFQPC_04420</name>
</gene>
<dbReference type="PANTHER" id="PTHR42951">
    <property type="entry name" value="METALLO-BETA-LACTAMASE DOMAIN-CONTAINING"/>
    <property type="match status" value="1"/>
</dbReference>
<keyword evidence="2" id="KW-0732">Signal</keyword>
<dbReference type="Proteomes" id="UP001596542">
    <property type="component" value="Unassembled WGS sequence"/>
</dbReference>
<keyword evidence="5" id="KW-1185">Reference proteome</keyword>
<evidence type="ECO:0000256" key="2">
    <source>
        <dbReference type="SAM" id="SignalP"/>
    </source>
</evidence>
<dbReference type="InterPro" id="IPR036866">
    <property type="entry name" value="RibonucZ/Hydroxyglut_hydro"/>
</dbReference>
<accession>A0ABW2I8H4</accession>
<comment type="caution">
    <text evidence="4">The sequence shown here is derived from an EMBL/GenBank/DDBJ whole genome shotgun (WGS) entry which is preliminary data.</text>
</comment>
<protein>
    <submittedName>
        <fullName evidence="4">MBL fold metallo-hydrolase</fullName>
    </submittedName>
</protein>
<evidence type="ECO:0000313" key="5">
    <source>
        <dbReference type="Proteomes" id="UP001596542"/>
    </source>
</evidence>
<organism evidence="4 5">
    <name type="scientific">Herminiimonas glaciei</name>
    <dbReference type="NCBI Taxonomy" id="523788"/>
    <lineage>
        <taxon>Bacteria</taxon>
        <taxon>Pseudomonadati</taxon>
        <taxon>Pseudomonadota</taxon>
        <taxon>Betaproteobacteria</taxon>
        <taxon>Burkholderiales</taxon>
        <taxon>Oxalobacteraceae</taxon>
        <taxon>Herminiimonas</taxon>
    </lineage>
</organism>
<dbReference type="RefSeq" id="WP_382270380.1">
    <property type="nucleotide sequence ID" value="NZ_JBHTBU010000001.1"/>
</dbReference>
<reference evidence="5" key="1">
    <citation type="journal article" date="2019" name="Int. J. Syst. Evol. Microbiol.">
        <title>The Global Catalogue of Microorganisms (GCM) 10K type strain sequencing project: providing services to taxonomists for standard genome sequencing and annotation.</title>
        <authorList>
            <consortium name="The Broad Institute Genomics Platform"/>
            <consortium name="The Broad Institute Genome Sequencing Center for Infectious Disease"/>
            <person name="Wu L."/>
            <person name="Ma J."/>
        </authorList>
    </citation>
    <scope>NUCLEOTIDE SEQUENCE [LARGE SCALE GENOMIC DNA]</scope>
    <source>
        <strain evidence="5">KACC 12508</strain>
    </source>
</reference>
<feature type="domain" description="Metallo-beta-lactamase" evidence="3">
    <location>
        <begin position="88"/>
        <end position="268"/>
    </location>
</feature>
<sequence>MKFSTKSWSKIAHMGITIAVAIAASSAAIAGSTEKQNLPEVKYESGVLPKVWFSGGPGCATFTDDFQVNKYNDNFYILRQSGCTHTEKPFLYILFGKNKAILFDTGAGNNTDPTTGRVPNVVAAVDKVINEWLAKNNRSSIPLVVTHLHSHWDHTWGDFQFEKRPNTTFVKSGDVGTLQSFFGIKNWPQDTATFDLGGRILDIIPIPGHDATSIAVYDRATAVLLSGDTVYPGRIYINEPDPDLFQASIQRLVDFTSTRLVVHVLGTHIEQRAPYLDYAIGEHYTPEEIPLELGRAELLELLEASKLRTEVGGKKQVTQKAYRDFTICDVYPKCTPVNSAPRK</sequence>
<evidence type="ECO:0000256" key="1">
    <source>
        <dbReference type="ARBA" id="ARBA00005250"/>
    </source>
</evidence>
<dbReference type="SUPFAM" id="SSF56281">
    <property type="entry name" value="Metallo-hydrolase/oxidoreductase"/>
    <property type="match status" value="1"/>
</dbReference>
<evidence type="ECO:0000259" key="3">
    <source>
        <dbReference type="SMART" id="SM00849"/>
    </source>
</evidence>
<name>A0ABW2I8H4_9BURK</name>
<dbReference type="InterPro" id="IPR001279">
    <property type="entry name" value="Metallo-B-lactamas"/>
</dbReference>
<dbReference type="Gene3D" id="3.60.15.10">
    <property type="entry name" value="Ribonuclease Z/Hydroxyacylglutathione hydrolase-like"/>
    <property type="match status" value="1"/>
</dbReference>
<feature type="chain" id="PRO_5046753867" evidence="2">
    <location>
        <begin position="31"/>
        <end position="343"/>
    </location>
</feature>
<comment type="similarity">
    <text evidence="1">Belongs to the metallo-beta-lactamase superfamily. Class-B beta-lactamase family.</text>
</comment>
<proteinExistence type="inferred from homology"/>
<evidence type="ECO:0000313" key="4">
    <source>
        <dbReference type="EMBL" id="MFC7287277.1"/>
    </source>
</evidence>
<dbReference type="Pfam" id="PF00753">
    <property type="entry name" value="Lactamase_B"/>
    <property type="match status" value="1"/>
</dbReference>
<feature type="signal peptide" evidence="2">
    <location>
        <begin position="1"/>
        <end position="30"/>
    </location>
</feature>
<dbReference type="InterPro" id="IPR050855">
    <property type="entry name" value="NDM-1-like"/>
</dbReference>
<dbReference type="SMART" id="SM00849">
    <property type="entry name" value="Lactamase_B"/>
    <property type="match status" value="1"/>
</dbReference>
<dbReference type="EMBL" id="JBHTBU010000001">
    <property type="protein sequence ID" value="MFC7287277.1"/>
    <property type="molecule type" value="Genomic_DNA"/>
</dbReference>
<dbReference type="PANTHER" id="PTHR42951:SF4">
    <property type="entry name" value="ACYL-COENZYME A THIOESTERASE MBLAC2"/>
    <property type="match status" value="1"/>
</dbReference>